<organism evidence="1">
    <name type="scientific">marine sediment metagenome</name>
    <dbReference type="NCBI Taxonomy" id="412755"/>
    <lineage>
        <taxon>unclassified sequences</taxon>
        <taxon>metagenomes</taxon>
        <taxon>ecological metagenomes</taxon>
    </lineage>
</organism>
<gene>
    <name evidence="1" type="ORF">S12H4_56578</name>
</gene>
<comment type="caution">
    <text evidence="1">The sequence shown here is derived from an EMBL/GenBank/DDBJ whole genome shotgun (WGS) entry which is preliminary data.</text>
</comment>
<dbReference type="AlphaFoldDB" id="X1VZ85"/>
<dbReference type="EMBL" id="BARW01036454">
    <property type="protein sequence ID" value="GAJ18015.1"/>
    <property type="molecule type" value="Genomic_DNA"/>
</dbReference>
<feature type="non-terminal residue" evidence="1">
    <location>
        <position position="212"/>
    </location>
</feature>
<name>X1VZ85_9ZZZZ</name>
<sequence>IPANAAGQVESIDIFPNTGLTGVKIGIFYHISGDTYKCRSSVTLGNVSAGFQNISGLSLAVEIGDVIGMYWASGTMERNTTEEDGIYYVTGDYCDEGDQVAFYLLSDDAISLGGYIIPILRVTIQPMTDVLYPTAKAHGTITLLGETPCTQHGHCWNKTGTPTTADDKTELGAVASAPHVFESTLTGLLRYILYYVRAYATDGDGTVYSDEV</sequence>
<feature type="non-terminal residue" evidence="1">
    <location>
        <position position="1"/>
    </location>
</feature>
<reference evidence="1" key="1">
    <citation type="journal article" date="2014" name="Front. Microbiol.">
        <title>High frequency of phylogenetically diverse reductive dehalogenase-homologous genes in deep subseafloor sedimentary metagenomes.</title>
        <authorList>
            <person name="Kawai M."/>
            <person name="Futagami T."/>
            <person name="Toyoda A."/>
            <person name="Takaki Y."/>
            <person name="Nishi S."/>
            <person name="Hori S."/>
            <person name="Arai W."/>
            <person name="Tsubouchi T."/>
            <person name="Morono Y."/>
            <person name="Uchiyama I."/>
            <person name="Ito T."/>
            <person name="Fujiyama A."/>
            <person name="Inagaki F."/>
            <person name="Takami H."/>
        </authorList>
    </citation>
    <scope>NUCLEOTIDE SEQUENCE</scope>
    <source>
        <strain evidence="1">Expedition CK06-06</strain>
    </source>
</reference>
<evidence type="ECO:0000313" key="1">
    <source>
        <dbReference type="EMBL" id="GAJ18015.1"/>
    </source>
</evidence>
<proteinExistence type="predicted"/>
<accession>X1VZ85</accession>
<protein>
    <submittedName>
        <fullName evidence="1">Uncharacterized protein</fullName>
    </submittedName>
</protein>